<evidence type="ECO:0000313" key="1">
    <source>
        <dbReference type="EMBL" id="NYZ66059.1"/>
    </source>
</evidence>
<organism evidence="1 2">
    <name type="scientific">Spartinivicinus marinus</name>
    <dbReference type="NCBI Taxonomy" id="2994442"/>
    <lineage>
        <taxon>Bacteria</taxon>
        <taxon>Pseudomonadati</taxon>
        <taxon>Pseudomonadota</taxon>
        <taxon>Gammaproteobacteria</taxon>
        <taxon>Oceanospirillales</taxon>
        <taxon>Zooshikellaceae</taxon>
        <taxon>Spartinivicinus</taxon>
    </lineage>
</organism>
<protein>
    <submittedName>
        <fullName evidence="1">Uncharacterized protein</fullName>
    </submittedName>
</protein>
<accession>A0A853I0D6</accession>
<comment type="caution">
    <text evidence="1">The sequence shown here is derived from an EMBL/GenBank/DDBJ whole genome shotgun (WGS) entry which is preliminary data.</text>
</comment>
<proteinExistence type="predicted"/>
<reference evidence="1 2" key="1">
    <citation type="submission" date="2020-07" db="EMBL/GenBank/DDBJ databases">
        <title>Endozoicomonas sp. nov., isolated from sediment.</title>
        <authorList>
            <person name="Gu T."/>
        </authorList>
    </citation>
    <scope>NUCLEOTIDE SEQUENCE [LARGE SCALE GENOMIC DNA]</scope>
    <source>
        <strain evidence="1 2">SM1973</strain>
    </source>
</reference>
<name>A0A853I0D6_9GAMM</name>
<sequence length="82" mass="9850">MAPDLVIKEREITNDDIISEIKEFIEDAVKSDWDLDERSKSRYKFHFVWSYIYSHVAAELLDEMVADRIMEYVNDNMQLFNN</sequence>
<dbReference type="AlphaFoldDB" id="A0A853I0D6"/>
<gene>
    <name evidence="1" type="ORF">H0A36_08540</name>
</gene>
<dbReference type="EMBL" id="JACCKB010000010">
    <property type="protein sequence ID" value="NYZ66059.1"/>
    <property type="molecule type" value="Genomic_DNA"/>
</dbReference>
<dbReference type="RefSeq" id="WP_180568092.1">
    <property type="nucleotide sequence ID" value="NZ_JACCKB010000010.1"/>
</dbReference>
<evidence type="ECO:0000313" key="2">
    <source>
        <dbReference type="Proteomes" id="UP000569732"/>
    </source>
</evidence>
<keyword evidence="2" id="KW-1185">Reference proteome</keyword>
<dbReference type="Proteomes" id="UP000569732">
    <property type="component" value="Unassembled WGS sequence"/>
</dbReference>